<organism evidence="2 3">
    <name type="scientific">Morus notabilis</name>
    <dbReference type="NCBI Taxonomy" id="981085"/>
    <lineage>
        <taxon>Eukaryota</taxon>
        <taxon>Viridiplantae</taxon>
        <taxon>Streptophyta</taxon>
        <taxon>Embryophyta</taxon>
        <taxon>Tracheophyta</taxon>
        <taxon>Spermatophyta</taxon>
        <taxon>Magnoliopsida</taxon>
        <taxon>eudicotyledons</taxon>
        <taxon>Gunneridae</taxon>
        <taxon>Pentapetalae</taxon>
        <taxon>rosids</taxon>
        <taxon>fabids</taxon>
        <taxon>Rosales</taxon>
        <taxon>Moraceae</taxon>
        <taxon>Moreae</taxon>
        <taxon>Morus</taxon>
    </lineage>
</organism>
<feature type="compositionally biased region" description="Low complexity" evidence="1">
    <location>
        <begin position="1"/>
        <end position="17"/>
    </location>
</feature>
<feature type="region of interest" description="Disordered" evidence="1">
    <location>
        <begin position="1"/>
        <end position="37"/>
    </location>
</feature>
<proteinExistence type="predicted"/>
<evidence type="ECO:0000313" key="2">
    <source>
        <dbReference type="EMBL" id="EXB93772.1"/>
    </source>
</evidence>
<accession>W9RJ64</accession>
<dbReference type="EMBL" id="KE345101">
    <property type="protein sequence ID" value="EXB93772.1"/>
    <property type="molecule type" value="Genomic_DNA"/>
</dbReference>
<feature type="region of interest" description="Disordered" evidence="1">
    <location>
        <begin position="101"/>
        <end position="124"/>
    </location>
</feature>
<evidence type="ECO:0000256" key="1">
    <source>
        <dbReference type="SAM" id="MobiDB-lite"/>
    </source>
</evidence>
<dbReference type="AlphaFoldDB" id="W9RJ64"/>
<name>W9RJ64_9ROSA</name>
<evidence type="ECO:0000313" key="3">
    <source>
        <dbReference type="Proteomes" id="UP000030645"/>
    </source>
</evidence>
<dbReference type="Proteomes" id="UP000030645">
    <property type="component" value="Unassembled WGS sequence"/>
</dbReference>
<evidence type="ECO:0008006" key="4">
    <source>
        <dbReference type="Google" id="ProtNLM"/>
    </source>
</evidence>
<sequence>MASETSPSEISSSQATQISNSTPSANPSQFPSSITTIPTVNPQLSIKLDDDNFLLWKNQMLNIIIAHGFDDFIDGSRPCPPRFLANQPGEVNPDYTAWQRLQSPTKEDNNRNPRLQQLKTHKYE</sequence>
<feature type="compositionally biased region" description="Polar residues" evidence="1">
    <location>
        <begin position="18"/>
        <end position="37"/>
    </location>
</feature>
<reference evidence="3" key="1">
    <citation type="submission" date="2013-01" db="EMBL/GenBank/DDBJ databases">
        <title>Draft Genome Sequence of a Mulberry Tree, Morus notabilis C.K. Schneid.</title>
        <authorList>
            <person name="He N."/>
            <person name="Zhao S."/>
        </authorList>
    </citation>
    <scope>NUCLEOTIDE SEQUENCE</scope>
</reference>
<protein>
    <recommendedName>
        <fullName evidence="4">Retrotransposon Copia-like N-terminal domain-containing protein</fullName>
    </recommendedName>
</protein>
<keyword evidence="3" id="KW-1185">Reference proteome</keyword>
<gene>
    <name evidence="2" type="ORF">L484_010911</name>
</gene>